<sequence>MQIKNILLSPLVAAGLVSAAPITSGTFEVLALRPATGIHFTGFQAAHNNIQLKLANQGATCKTATDNLATFKLVDGNLFLYHEGTTPQQLFVDRSGMGQGKLGYTTNVNEIPARWERKGWVVDNNGDLKFGTSGFIACPSSSGSWSVWVNAGNSQPGGNSGCLTLTARPIKLNKPNSCTYTQ</sequence>
<gene>
    <name evidence="2" type="ORF">G7Z17_g2769</name>
</gene>
<dbReference type="AlphaFoldDB" id="A0A9P5HC53"/>
<proteinExistence type="predicted"/>
<keyword evidence="3" id="KW-1185">Reference proteome</keyword>
<protein>
    <recommendedName>
        <fullName evidence="4">Cell wall protein PhiA</fullName>
    </recommendedName>
</protein>
<evidence type="ECO:0000313" key="3">
    <source>
        <dbReference type="Proteomes" id="UP000722485"/>
    </source>
</evidence>
<reference evidence="2" key="1">
    <citation type="submission" date="2020-03" db="EMBL/GenBank/DDBJ databases">
        <title>Draft Genome Sequence of Cylindrodendrum hubeiense.</title>
        <authorList>
            <person name="Buettner E."/>
            <person name="Kellner H."/>
        </authorList>
    </citation>
    <scope>NUCLEOTIDE SEQUENCE</scope>
    <source>
        <strain evidence="2">IHI 201604</strain>
    </source>
</reference>
<dbReference type="EMBL" id="JAANBB010000030">
    <property type="protein sequence ID" value="KAF7554620.1"/>
    <property type="molecule type" value="Genomic_DNA"/>
</dbReference>
<feature type="chain" id="PRO_5040236445" description="Cell wall protein PhiA" evidence="1">
    <location>
        <begin position="20"/>
        <end position="182"/>
    </location>
</feature>
<comment type="caution">
    <text evidence="2">The sequence shown here is derived from an EMBL/GenBank/DDBJ whole genome shotgun (WGS) entry which is preliminary data.</text>
</comment>
<evidence type="ECO:0000256" key="1">
    <source>
        <dbReference type="SAM" id="SignalP"/>
    </source>
</evidence>
<dbReference type="Proteomes" id="UP000722485">
    <property type="component" value="Unassembled WGS sequence"/>
</dbReference>
<name>A0A9P5HC53_9HYPO</name>
<evidence type="ECO:0008006" key="4">
    <source>
        <dbReference type="Google" id="ProtNLM"/>
    </source>
</evidence>
<accession>A0A9P5HC53</accession>
<organism evidence="2 3">
    <name type="scientific">Cylindrodendrum hubeiense</name>
    <dbReference type="NCBI Taxonomy" id="595255"/>
    <lineage>
        <taxon>Eukaryota</taxon>
        <taxon>Fungi</taxon>
        <taxon>Dikarya</taxon>
        <taxon>Ascomycota</taxon>
        <taxon>Pezizomycotina</taxon>
        <taxon>Sordariomycetes</taxon>
        <taxon>Hypocreomycetidae</taxon>
        <taxon>Hypocreales</taxon>
        <taxon>Nectriaceae</taxon>
        <taxon>Cylindrodendrum</taxon>
    </lineage>
</organism>
<dbReference type="OrthoDB" id="4093325at2759"/>
<feature type="signal peptide" evidence="1">
    <location>
        <begin position="1"/>
        <end position="19"/>
    </location>
</feature>
<keyword evidence="1" id="KW-0732">Signal</keyword>
<evidence type="ECO:0000313" key="2">
    <source>
        <dbReference type="EMBL" id="KAF7554620.1"/>
    </source>
</evidence>